<dbReference type="Pfam" id="PF01459">
    <property type="entry name" value="Porin_3"/>
    <property type="match status" value="1"/>
</dbReference>
<protein>
    <submittedName>
        <fullName evidence="4">Uncharacterized protein</fullName>
    </submittedName>
</protein>
<keyword evidence="2" id="KW-1134">Transmembrane beta strand</keyword>
<keyword evidence="5" id="KW-1185">Reference proteome</keyword>
<dbReference type="AlphaFoldDB" id="A0A3Q0SI15"/>
<comment type="subcellular location">
    <subcellularLocation>
        <location evidence="1">Mitochondrion outer membrane</location>
    </subcellularLocation>
</comment>
<dbReference type="GeneTree" id="ENSGT00960000190538"/>
<dbReference type="Proteomes" id="UP000261340">
    <property type="component" value="Unplaced"/>
</dbReference>
<evidence type="ECO:0000256" key="3">
    <source>
        <dbReference type="ARBA" id="ARBA00022787"/>
    </source>
</evidence>
<evidence type="ECO:0000256" key="2">
    <source>
        <dbReference type="ARBA" id="ARBA00022452"/>
    </source>
</evidence>
<keyword evidence="2" id="KW-0812">Transmembrane</keyword>
<dbReference type="InterPro" id="IPR023614">
    <property type="entry name" value="Porin_dom_sf"/>
</dbReference>
<sequence length="79" mass="8910">MQILAGPPTYDELEKSASDVLTKGYGFGLINLNLETKSENGLEFSSTGWANTETTGSCWRQGLETKYSRPERLRRELEH</sequence>
<name>A0A3Q0SI15_AMPCI</name>
<dbReference type="InterPro" id="IPR027246">
    <property type="entry name" value="Porin_Euk/Tom40"/>
</dbReference>
<organism evidence="4 5">
    <name type="scientific">Amphilophus citrinellus</name>
    <name type="common">Midas cichlid</name>
    <name type="synonym">Cichlasoma citrinellum</name>
    <dbReference type="NCBI Taxonomy" id="61819"/>
    <lineage>
        <taxon>Eukaryota</taxon>
        <taxon>Metazoa</taxon>
        <taxon>Chordata</taxon>
        <taxon>Craniata</taxon>
        <taxon>Vertebrata</taxon>
        <taxon>Euteleostomi</taxon>
        <taxon>Actinopterygii</taxon>
        <taxon>Neopterygii</taxon>
        <taxon>Teleostei</taxon>
        <taxon>Neoteleostei</taxon>
        <taxon>Acanthomorphata</taxon>
        <taxon>Ovalentaria</taxon>
        <taxon>Cichlomorphae</taxon>
        <taxon>Cichliformes</taxon>
        <taxon>Cichlidae</taxon>
        <taxon>New World cichlids</taxon>
        <taxon>Cichlasomatinae</taxon>
        <taxon>Heroini</taxon>
        <taxon>Amphilophus</taxon>
    </lineage>
</organism>
<accession>A0A3Q0SI15</accession>
<dbReference type="GO" id="GO:0005741">
    <property type="term" value="C:mitochondrial outer membrane"/>
    <property type="evidence" value="ECO:0007669"/>
    <property type="project" value="UniProtKB-SubCell"/>
</dbReference>
<keyword evidence="2" id="KW-0472">Membrane</keyword>
<reference evidence="4" key="2">
    <citation type="submission" date="2025-09" db="UniProtKB">
        <authorList>
            <consortium name="Ensembl"/>
        </authorList>
    </citation>
    <scope>IDENTIFICATION</scope>
</reference>
<dbReference type="STRING" id="61819.ENSACIP00000022656"/>
<keyword evidence="3" id="KW-1000">Mitochondrion outer membrane</keyword>
<dbReference type="Ensembl" id="ENSACIT00000023258.1">
    <property type="protein sequence ID" value="ENSACIP00000022656.1"/>
    <property type="gene ID" value="ENSACIG00000017642.1"/>
</dbReference>
<proteinExistence type="predicted"/>
<evidence type="ECO:0000313" key="5">
    <source>
        <dbReference type="Proteomes" id="UP000261340"/>
    </source>
</evidence>
<dbReference type="Gene3D" id="2.40.160.10">
    <property type="entry name" value="Porin"/>
    <property type="match status" value="1"/>
</dbReference>
<reference evidence="4" key="1">
    <citation type="submission" date="2025-08" db="UniProtKB">
        <authorList>
            <consortium name="Ensembl"/>
        </authorList>
    </citation>
    <scope>IDENTIFICATION</scope>
</reference>
<keyword evidence="3" id="KW-0496">Mitochondrion</keyword>
<evidence type="ECO:0000256" key="1">
    <source>
        <dbReference type="ARBA" id="ARBA00004294"/>
    </source>
</evidence>
<dbReference type="GO" id="GO:0055085">
    <property type="term" value="P:transmembrane transport"/>
    <property type="evidence" value="ECO:0007669"/>
    <property type="project" value="InterPro"/>
</dbReference>
<evidence type="ECO:0000313" key="4">
    <source>
        <dbReference type="Ensembl" id="ENSACIP00000022656.1"/>
    </source>
</evidence>